<evidence type="ECO:0000313" key="2">
    <source>
        <dbReference type="EMBL" id="KJZ05462.1"/>
    </source>
</evidence>
<dbReference type="OrthoDB" id="8587856at2"/>
<proteinExistence type="predicted"/>
<dbReference type="RefSeq" id="WP_046007266.1">
    <property type="nucleotide sequence ID" value="NZ_JXYA01000073.1"/>
</dbReference>
<keyword evidence="1" id="KW-0732">Signal</keyword>
<evidence type="ECO:0000313" key="3">
    <source>
        <dbReference type="Proteomes" id="UP000033452"/>
    </source>
</evidence>
<keyword evidence="3" id="KW-1185">Reference proteome</keyword>
<dbReference type="PATRIC" id="fig|43658.5.peg.4817"/>
<dbReference type="PANTHER" id="PTHR38834:SF3">
    <property type="entry name" value="SOLUTE-BINDING PROTEIN FAMILY 3_N-TERMINAL DOMAIN-CONTAINING PROTEIN"/>
    <property type="match status" value="1"/>
</dbReference>
<dbReference type="PANTHER" id="PTHR38834">
    <property type="entry name" value="PERIPLASMIC SUBSTRATE BINDING PROTEIN FAMILY 3"/>
    <property type="match status" value="1"/>
</dbReference>
<sequence>MVKTVVTLMLVTLLSSFHSWAKFTVVTELSPPNQTWVNDQVAGVSTALVTAILNTAALEGEFYMYPWARALDTAKDKPNTLIYSMAKTPQREALFHWIGPVALFHLGFVTNQSPRKIQIKTLEDAKQYRLAVQREDVAAQVLHKLGFEFIETADIQQSYRLLAANKVDLVVDDPRYISAMAQAMKLPDDHFRYVLDIEPLSVRGYLAASLATSPELVTRLRAAYQQLVDTPLYRKALFE</sequence>
<evidence type="ECO:0000256" key="1">
    <source>
        <dbReference type="SAM" id="SignalP"/>
    </source>
</evidence>
<feature type="chain" id="PRO_5002475278" evidence="1">
    <location>
        <begin position="22"/>
        <end position="239"/>
    </location>
</feature>
<gene>
    <name evidence="2" type="ORF">TW77_22810</name>
</gene>
<dbReference type="Proteomes" id="UP000033452">
    <property type="component" value="Unassembled WGS sequence"/>
</dbReference>
<reference evidence="2 3" key="1">
    <citation type="journal article" date="2015" name="BMC Genomics">
        <title>Genome mining reveals unlocked bioactive potential of marine Gram-negative bacteria.</title>
        <authorList>
            <person name="Machado H."/>
            <person name="Sonnenschein E.C."/>
            <person name="Melchiorsen J."/>
            <person name="Gram L."/>
        </authorList>
    </citation>
    <scope>NUCLEOTIDE SEQUENCE [LARGE SCALE GENOMIC DNA]</scope>
    <source>
        <strain evidence="2 3">S2471</strain>
    </source>
</reference>
<dbReference type="Gene3D" id="3.40.190.10">
    <property type="entry name" value="Periplasmic binding protein-like II"/>
    <property type="match status" value="2"/>
</dbReference>
<dbReference type="EMBL" id="JXYA01000073">
    <property type="protein sequence ID" value="KJZ05462.1"/>
    <property type="molecule type" value="Genomic_DNA"/>
</dbReference>
<name>A0A0F4QFK5_9GAMM</name>
<feature type="signal peptide" evidence="1">
    <location>
        <begin position="1"/>
        <end position="21"/>
    </location>
</feature>
<dbReference type="SUPFAM" id="SSF53850">
    <property type="entry name" value="Periplasmic binding protein-like II"/>
    <property type="match status" value="1"/>
</dbReference>
<protein>
    <submittedName>
        <fullName evidence="2">Amino acid ABC transporter substrate-binding protein</fullName>
    </submittedName>
</protein>
<accession>A0A0F4QFK5</accession>
<comment type="caution">
    <text evidence="2">The sequence shown here is derived from an EMBL/GenBank/DDBJ whole genome shotgun (WGS) entry which is preliminary data.</text>
</comment>
<organism evidence="2 3">
    <name type="scientific">Pseudoalteromonas rubra</name>
    <dbReference type="NCBI Taxonomy" id="43658"/>
    <lineage>
        <taxon>Bacteria</taxon>
        <taxon>Pseudomonadati</taxon>
        <taxon>Pseudomonadota</taxon>
        <taxon>Gammaproteobacteria</taxon>
        <taxon>Alteromonadales</taxon>
        <taxon>Pseudoalteromonadaceae</taxon>
        <taxon>Pseudoalteromonas</taxon>
    </lineage>
</organism>
<dbReference type="AlphaFoldDB" id="A0A0F4QFK5"/>